<reference evidence="2 3" key="1">
    <citation type="submission" date="2018-08" db="EMBL/GenBank/DDBJ databases">
        <title>A genome reference for cultivated species of the human gut microbiota.</title>
        <authorList>
            <person name="Zou Y."/>
            <person name="Xue W."/>
            <person name="Luo G."/>
        </authorList>
    </citation>
    <scope>NUCLEOTIDE SEQUENCE [LARGE SCALE GENOMIC DNA]</scope>
    <source>
        <strain evidence="2 3">AM23-13</strain>
    </source>
</reference>
<organism evidence="2 3">
    <name type="scientific">Dorea longicatena</name>
    <dbReference type="NCBI Taxonomy" id="88431"/>
    <lineage>
        <taxon>Bacteria</taxon>
        <taxon>Bacillati</taxon>
        <taxon>Bacillota</taxon>
        <taxon>Clostridia</taxon>
        <taxon>Lachnospirales</taxon>
        <taxon>Lachnospiraceae</taxon>
        <taxon>Dorea</taxon>
    </lineage>
</organism>
<evidence type="ECO:0000313" key="2">
    <source>
        <dbReference type="EMBL" id="RHG06035.1"/>
    </source>
</evidence>
<feature type="transmembrane region" description="Helical" evidence="1">
    <location>
        <begin position="39"/>
        <end position="60"/>
    </location>
</feature>
<keyword evidence="1" id="KW-1133">Transmembrane helix</keyword>
<name>A0A414RZS5_9FIRM</name>
<accession>A0A414RZS5</accession>
<dbReference type="AlphaFoldDB" id="A0A414RZS5"/>
<feature type="transmembrane region" description="Helical" evidence="1">
    <location>
        <begin position="72"/>
        <end position="95"/>
    </location>
</feature>
<evidence type="ECO:0000256" key="1">
    <source>
        <dbReference type="SAM" id="Phobius"/>
    </source>
</evidence>
<keyword evidence="1" id="KW-0812">Transmembrane</keyword>
<comment type="caution">
    <text evidence="2">The sequence shown here is derived from an EMBL/GenBank/DDBJ whole genome shotgun (WGS) entry which is preliminary data.</text>
</comment>
<evidence type="ECO:0000313" key="3">
    <source>
        <dbReference type="Proteomes" id="UP000284112"/>
    </source>
</evidence>
<keyword evidence="1" id="KW-0472">Membrane</keyword>
<proteinExistence type="predicted"/>
<dbReference type="EMBL" id="QRHW01000023">
    <property type="protein sequence ID" value="RHG06035.1"/>
    <property type="molecule type" value="Genomic_DNA"/>
</dbReference>
<dbReference type="RefSeq" id="WP_118310010.1">
    <property type="nucleotide sequence ID" value="NZ_QRHW01000023.1"/>
</dbReference>
<protein>
    <submittedName>
        <fullName evidence="2">Uncharacterized protein</fullName>
    </submittedName>
</protein>
<feature type="transmembrane region" description="Helical" evidence="1">
    <location>
        <begin position="167"/>
        <end position="185"/>
    </location>
</feature>
<feature type="transmembrane region" description="Helical" evidence="1">
    <location>
        <begin position="126"/>
        <end position="147"/>
    </location>
</feature>
<gene>
    <name evidence="2" type="ORF">DW641_11955</name>
</gene>
<dbReference type="Proteomes" id="UP000284112">
    <property type="component" value="Unassembled WGS sequence"/>
</dbReference>
<sequence>MEGKININIDAALQLAKEREAKDVISSAMNAFKITKKNYLQRGILIVIILIIATVVGYTRETVNIFSESCETILNVVVAMFGTVFTGYSFFQALISEELLGRMVNDTTKDCKGDEKSKLQETNETFIECMMLELFTILISLLLKIIISCVNPEFLLFNQMWKNNTMASILIFVYFYIVAIVLWEIKSFIFNVFQLFNIYAGVKIVGIVKKE</sequence>